<dbReference type="Proteomes" id="UP000520770">
    <property type="component" value="Unassembled WGS sequence"/>
</dbReference>
<evidence type="ECO:0000259" key="2">
    <source>
        <dbReference type="Pfam" id="PF17851"/>
    </source>
</evidence>
<evidence type="ECO:0000313" key="6">
    <source>
        <dbReference type="Proteomes" id="UP000520770"/>
    </source>
</evidence>
<feature type="domain" description="Beta-xylosidase C-terminal Concanavalin A-like" evidence="2">
    <location>
        <begin position="38"/>
        <end position="116"/>
    </location>
</feature>
<reference evidence="6 7" key="1">
    <citation type="submission" date="2020-08" db="EMBL/GenBank/DDBJ databases">
        <title>Genomic Encyclopedia of Type Strains, Phase IV (KMG-V): Genome sequencing to study the core and pangenomes of soil and plant-associated prokaryotes.</title>
        <authorList>
            <person name="Whitman W."/>
        </authorList>
    </citation>
    <scope>NUCLEOTIDE SEQUENCE [LARGE SCALE GENOMIC DNA]</scope>
    <source>
        <strain evidence="4 7">SEMIA 444</strain>
        <strain evidence="3 6">SEMIA 448</strain>
        <strain evidence="5 8">SEMIA 452</strain>
    </source>
</reference>
<sequence>MRLEGEPFVPQQRIPMPKGVDAADPIARTERSTFAPAAGLPVDFQWLRTPCPERLFSLHERPGHLRLTGREAIGSLFEQSLVARRQTDFDFDAETEVDTEPASYHQKAGLVAYYSSFA</sequence>
<gene>
    <name evidence="4" type="ORF">GGE31_004884</name>
    <name evidence="3" type="ORF">GGE33_004860</name>
    <name evidence="5" type="ORF">GGE35_004808</name>
</gene>
<comment type="caution">
    <text evidence="5">The sequence shown here is derived from an EMBL/GenBank/DDBJ whole genome shotgun (WGS) entry which is preliminary data.</text>
</comment>
<accession>A0A7W6Y3J7</accession>
<evidence type="ECO:0000313" key="5">
    <source>
        <dbReference type="EMBL" id="MBB4448958.1"/>
    </source>
</evidence>
<dbReference type="Proteomes" id="UP000524535">
    <property type="component" value="Unassembled WGS sequence"/>
</dbReference>
<evidence type="ECO:0000313" key="7">
    <source>
        <dbReference type="Proteomes" id="UP000524535"/>
    </source>
</evidence>
<dbReference type="EMBL" id="JACIGW010000008">
    <property type="protein sequence ID" value="MBB4351082.1"/>
    <property type="molecule type" value="Genomic_DNA"/>
</dbReference>
<dbReference type="Pfam" id="PF17851">
    <property type="entry name" value="GH43_C2"/>
    <property type="match status" value="1"/>
</dbReference>
<dbReference type="Proteomes" id="UP000576087">
    <property type="component" value="Unassembled WGS sequence"/>
</dbReference>
<evidence type="ECO:0000313" key="8">
    <source>
        <dbReference type="Proteomes" id="UP000576087"/>
    </source>
</evidence>
<evidence type="ECO:0000313" key="4">
    <source>
        <dbReference type="EMBL" id="MBB4414342.1"/>
    </source>
</evidence>
<dbReference type="AlphaFoldDB" id="A0A7W6Y3J7"/>
<dbReference type="EMBL" id="JACIHM010000009">
    <property type="protein sequence ID" value="MBB4448958.1"/>
    <property type="molecule type" value="Genomic_DNA"/>
</dbReference>
<name>A0A7W6Y3J7_9HYPH</name>
<feature type="region of interest" description="Disordered" evidence="1">
    <location>
        <begin position="1"/>
        <end position="20"/>
    </location>
</feature>
<dbReference type="EMBL" id="JACIGY010000009">
    <property type="protein sequence ID" value="MBB4414342.1"/>
    <property type="molecule type" value="Genomic_DNA"/>
</dbReference>
<dbReference type="SUPFAM" id="SSF49899">
    <property type="entry name" value="Concanavalin A-like lectins/glucanases"/>
    <property type="match status" value="1"/>
</dbReference>
<organism evidence="5 8">
    <name type="scientific">Aliirhizobium cellulosilyticum</name>
    <dbReference type="NCBI Taxonomy" id="393664"/>
    <lineage>
        <taxon>Bacteria</taxon>
        <taxon>Pseudomonadati</taxon>
        <taxon>Pseudomonadota</taxon>
        <taxon>Alphaproteobacteria</taxon>
        <taxon>Hyphomicrobiales</taxon>
        <taxon>Rhizobiaceae</taxon>
        <taxon>Aliirhizobium</taxon>
    </lineage>
</organism>
<dbReference type="InterPro" id="IPR013320">
    <property type="entry name" value="ConA-like_dom_sf"/>
</dbReference>
<proteinExistence type="predicted"/>
<evidence type="ECO:0000313" key="3">
    <source>
        <dbReference type="EMBL" id="MBB4351082.1"/>
    </source>
</evidence>
<evidence type="ECO:0000256" key="1">
    <source>
        <dbReference type="SAM" id="MobiDB-lite"/>
    </source>
</evidence>
<protein>
    <submittedName>
        <fullName evidence="5">Beta-xylosidase</fullName>
    </submittedName>
</protein>
<keyword evidence="7" id="KW-1185">Reference proteome</keyword>
<dbReference type="Gene3D" id="2.60.120.200">
    <property type="match status" value="1"/>
</dbReference>
<dbReference type="InterPro" id="IPR041542">
    <property type="entry name" value="GH43_C2"/>
</dbReference>